<sequence>MAIHMRVEGVTKIFHSDKVETHALSLVNLSIARGEYVSLCGPSGSGKSTLLAILGLLDSPTSGTYIFDGRDTSEFSYSQLADIRNRQIGFVFQSFNLIDQMTVSENIALPLSYRRGMGTNERMDRVYESLRRVGMNHRSNHYPGQLSGGEQQRVAVARALAGSPSVLLADEPTGNLDSENGDAVMQLLNEAHQEGMTVCIVTHDARFTEYAERQVRLFDGRIQYSAMSA</sequence>
<evidence type="ECO:0000259" key="4">
    <source>
        <dbReference type="PROSITE" id="PS50893"/>
    </source>
</evidence>
<keyword evidence="1" id="KW-0813">Transport</keyword>
<keyword evidence="3 5" id="KW-0067">ATP-binding</keyword>
<dbReference type="InterPro" id="IPR027417">
    <property type="entry name" value="P-loop_NTPase"/>
</dbReference>
<evidence type="ECO:0000256" key="3">
    <source>
        <dbReference type="ARBA" id="ARBA00022840"/>
    </source>
</evidence>
<protein>
    <submittedName>
        <fullName evidence="5">ABC transporter ATP-binding protein</fullName>
    </submittedName>
</protein>
<comment type="caution">
    <text evidence="5">The sequence shown here is derived from an EMBL/GenBank/DDBJ whole genome shotgun (WGS) entry which is preliminary data.</text>
</comment>
<evidence type="ECO:0000313" key="6">
    <source>
        <dbReference type="Proteomes" id="UP001596391"/>
    </source>
</evidence>
<gene>
    <name evidence="5" type="ORF">ACFQBQ_08035</name>
</gene>
<dbReference type="InterPro" id="IPR003439">
    <property type="entry name" value="ABC_transporter-like_ATP-bd"/>
</dbReference>
<dbReference type="PANTHER" id="PTHR24220:SF648">
    <property type="entry name" value="ABC TRANSPORTER ATP-BINDING PROTEIN YTRE"/>
    <property type="match status" value="1"/>
</dbReference>
<dbReference type="Pfam" id="PF00005">
    <property type="entry name" value="ABC_tran"/>
    <property type="match status" value="1"/>
</dbReference>
<organism evidence="5 6">
    <name type="scientific">Granulicella cerasi</name>
    <dbReference type="NCBI Taxonomy" id="741063"/>
    <lineage>
        <taxon>Bacteria</taxon>
        <taxon>Pseudomonadati</taxon>
        <taxon>Acidobacteriota</taxon>
        <taxon>Terriglobia</taxon>
        <taxon>Terriglobales</taxon>
        <taxon>Acidobacteriaceae</taxon>
        <taxon>Granulicella</taxon>
    </lineage>
</organism>
<dbReference type="PANTHER" id="PTHR24220">
    <property type="entry name" value="IMPORT ATP-BINDING PROTEIN"/>
    <property type="match status" value="1"/>
</dbReference>
<dbReference type="GO" id="GO:0005524">
    <property type="term" value="F:ATP binding"/>
    <property type="evidence" value="ECO:0007669"/>
    <property type="project" value="UniProtKB-KW"/>
</dbReference>
<dbReference type="Gene3D" id="3.40.50.300">
    <property type="entry name" value="P-loop containing nucleotide triphosphate hydrolases"/>
    <property type="match status" value="1"/>
</dbReference>
<dbReference type="RefSeq" id="WP_317890650.1">
    <property type="nucleotide sequence ID" value="NZ_JAGSYD010000003.1"/>
</dbReference>
<dbReference type="SUPFAM" id="SSF52540">
    <property type="entry name" value="P-loop containing nucleoside triphosphate hydrolases"/>
    <property type="match status" value="1"/>
</dbReference>
<feature type="domain" description="ABC transporter" evidence="4">
    <location>
        <begin position="5"/>
        <end position="229"/>
    </location>
</feature>
<accession>A0ABW1Z8U6</accession>
<dbReference type="InterPro" id="IPR015854">
    <property type="entry name" value="ABC_transpr_LolD-like"/>
</dbReference>
<name>A0ABW1Z8U6_9BACT</name>
<evidence type="ECO:0000313" key="5">
    <source>
        <dbReference type="EMBL" id="MFC6645534.1"/>
    </source>
</evidence>
<evidence type="ECO:0000256" key="1">
    <source>
        <dbReference type="ARBA" id="ARBA00022448"/>
    </source>
</evidence>
<dbReference type="PROSITE" id="PS50893">
    <property type="entry name" value="ABC_TRANSPORTER_2"/>
    <property type="match status" value="1"/>
</dbReference>
<dbReference type="SMART" id="SM00382">
    <property type="entry name" value="AAA"/>
    <property type="match status" value="1"/>
</dbReference>
<reference evidence="6" key="1">
    <citation type="journal article" date="2019" name="Int. J. Syst. Evol. Microbiol.">
        <title>The Global Catalogue of Microorganisms (GCM) 10K type strain sequencing project: providing services to taxonomists for standard genome sequencing and annotation.</title>
        <authorList>
            <consortium name="The Broad Institute Genomics Platform"/>
            <consortium name="The Broad Institute Genome Sequencing Center for Infectious Disease"/>
            <person name="Wu L."/>
            <person name="Ma J."/>
        </authorList>
    </citation>
    <scope>NUCLEOTIDE SEQUENCE [LARGE SCALE GENOMIC DNA]</scope>
    <source>
        <strain evidence="6">CGMCC 1.16026</strain>
    </source>
</reference>
<dbReference type="PROSITE" id="PS00211">
    <property type="entry name" value="ABC_TRANSPORTER_1"/>
    <property type="match status" value="1"/>
</dbReference>
<keyword evidence="2" id="KW-0547">Nucleotide-binding</keyword>
<dbReference type="EMBL" id="JBHSWI010000001">
    <property type="protein sequence ID" value="MFC6645534.1"/>
    <property type="molecule type" value="Genomic_DNA"/>
</dbReference>
<dbReference type="Proteomes" id="UP001596391">
    <property type="component" value="Unassembled WGS sequence"/>
</dbReference>
<keyword evidence="6" id="KW-1185">Reference proteome</keyword>
<dbReference type="CDD" id="cd03255">
    <property type="entry name" value="ABC_MJ0796_LolCDE_FtsE"/>
    <property type="match status" value="1"/>
</dbReference>
<dbReference type="InterPro" id="IPR003593">
    <property type="entry name" value="AAA+_ATPase"/>
</dbReference>
<proteinExistence type="predicted"/>
<dbReference type="InterPro" id="IPR017911">
    <property type="entry name" value="MacB-like_ATP-bd"/>
</dbReference>
<dbReference type="InterPro" id="IPR017871">
    <property type="entry name" value="ABC_transporter-like_CS"/>
</dbReference>
<evidence type="ECO:0000256" key="2">
    <source>
        <dbReference type="ARBA" id="ARBA00022741"/>
    </source>
</evidence>